<evidence type="ECO:0000256" key="8">
    <source>
        <dbReference type="ARBA" id="ARBA00023211"/>
    </source>
</evidence>
<keyword evidence="5 10" id="KW-0460">Magnesium</keyword>
<keyword evidence="7 10" id="KW-0238">DNA-binding</keyword>
<keyword evidence="2 10" id="KW-0479">Metal-binding</keyword>
<dbReference type="Gene3D" id="1.20.120.920">
    <property type="entry name" value="CRISPR-associated endonuclease Cas1, C-terminal domain"/>
    <property type="match status" value="1"/>
</dbReference>
<dbReference type="OrthoDB" id="9803119at2"/>
<dbReference type="InterPro" id="IPR050646">
    <property type="entry name" value="Cas1"/>
</dbReference>
<dbReference type="PANTHER" id="PTHR34353:SF2">
    <property type="entry name" value="CRISPR-ASSOCIATED ENDONUCLEASE CAS1 1"/>
    <property type="match status" value="1"/>
</dbReference>
<keyword evidence="6 10" id="KW-0051">Antiviral defense</keyword>
<dbReference type="Proteomes" id="UP000190460">
    <property type="component" value="Unassembled WGS sequence"/>
</dbReference>
<evidence type="ECO:0000256" key="5">
    <source>
        <dbReference type="ARBA" id="ARBA00022842"/>
    </source>
</evidence>
<feature type="binding site" evidence="10">
    <location>
        <position position="161"/>
    </location>
    <ligand>
        <name>Mn(2+)</name>
        <dbReference type="ChEBI" id="CHEBI:29035"/>
    </ligand>
</feature>
<dbReference type="RefSeq" id="WP_159448690.1">
    <property type="nucleotide sequence ID" value="NZ_FUYB01000039.1"/>
</dbReference>
<name>A0A1T4Y4W7_9GAMM</name>
<dbReference type="InterPro" id="IPR042211">
    <property type="entry name" value="CRISPR-assoc_Cas1_N"/>
</dbReference>
<comment type="subunit">
    <text evidence="9 10">Homodimer, forms a heterotetramer with a Cas2 homodimer.</text>
</comment>
<keyword evidence="4 10" id="KW-0378">Hydrolase</keyword>
<dbReference type="CDD" id="cd09634">
    <property type="entry name" value="Cas1_I-II-III"/>
    <property type="match status" value="1"/>
</dbReference>
<dbReference type="PANTHER" id="PTHR34353">
    <property type="entry name" value="CRISPR-ASSOCIATED ENDONUCLEASE CAS1 1"/>
    <property type="match status" value="1"/>
</dbReference>
<evidence type="ECO:0000256" key="10">
    <source>
        <dbReference type="HAMAP-Rule" id="MF_01470"/>
    </source>
</evidence>
<feature type="binding site" evidence="10">
    <location>
        <position position="226"/>
    </location>
    <ligand>
        <name>Mn(2+)</name>
        <dbReference type="ChEBI" id="CHEBI:29035"/>
    </ligand>
</feature>
<accession>A0A1T4Y4W7</accession>
<dbReference type="GO" id="GO:0046872">
    <property type="term" value="F:metal ion binding"/>
    <property type="evidence" value="ECO:0007669"/>
    <property type="project" value="UniProtKB-UniRule"/>
</dbReference>
<evidence type="ECO:0000313" key="12">
    <source>
        <dbReference type="Proteomes" id="UP000190460"/>
    </source>
</evidence>
<keyword evidence="3 10" id="KW-0255">Endonuclease</keyword>
<dbReference type="NCBIfam" id="TIGR00287">
    <property type="entry name" value="cas1"/>
    <property type="match status" value="1"/>
</dbReference>
<dbReference type="GO" id="GO:0043571">
    <property type="term" value="P:maintenance of CRISPR repeat elements"/>
    <property type="evidence" value="ECO:0007669"/>
    <property type="project" value="UniProtKB-UniRule"/>
</dbReference>
<dbReference type="Pfam" id="PF01867">
    <property type="entry name" value="Cas_Cas1"/>
    <property type="match status" value="1"/>
</dbReference>
<gene>
    <name evidence="10" type="primary">cas1</name>
    <name evidence="11" type="ORF">SAMN02745130_03928</name>
</gene>
<evidence type="ECO:0000256" key="7">
    <source>
        <dbReference type="ARBA" id="ARBA00023125"/>
    </source>
</evidence>
<dbReference type="GO" id="GO:0003677">
    <property type="term" value="F:DNA binding"/>
    <property type="evidence" value="ECO:0007669"/>
    <property type="project" value="UniProtKB-KW"/>
</dbReference>
<sequence length="315" mass="35581">MSTLYLDHQYVSLKLEGETLVTWLQDQRQRPIPLALLERVVCLSNVQLDSNLLGALAERGIAFSVASPRKPKRRALLLGQGHNDASLRLLHYRLAQDAAWRLQFSRELLAAKFKAQLRTLADMQQQRPDQRKTLLSAERQIQQALVSLSTAQGLENLLGIEGAAARAGFVALAAVLPESLGFKGRKRRPPPDPVNAALSLAFTLLHNRAVQVLHTQGLEPLLGFYHELSFGRESLASDVIEVWRPTLEAWVWTQFSQQQLRAQHFKTDANGCFLDKAGRQIFFAELEVCLRPLTRALRWQTRALIRAMRAWEAQI</sequence>
<comment type="similarity">
    <text evidence="10">Belongs to the CRISPR-associated endonuclease Cas1 family.</text>
</comment>
<keyword evidence="1 10" id="KW-0540">Nuclease</keyword>
<dbReference type="EC" id="3.1.-.-" evidence="10"/>
<proteinExistence type="inferred from homology"/>
<evidence type="ECO:0000256" key="6">
    <source>
        <dbReference type="ARBA" id="ARBA00023118"/>
    </source>
</evidence>
<dbReference type="HAMAP" id="MF_01470">
    <property type="entry name" value="Cas1"/>
    <property type="match status" value="1"/>
</dbReference>
<comment type="cofactor">
    <cofactor evidence="10">
        <name>Mg(2+)</name>
        <dbReference type="ChEBI" id="CHEBI:18420"/>
    </cofactor>
    <cofactor evidence="10">
        <name>Mn(2+)</name>
        <dbReference type="ChEBI" id="CHEBI:29035"/>
    </cofactor>
</comment>
<dbReference type="InterPro" id="IPR002729">
    <property type="entry name" value="CRISPR-assoc_Cas1"/>
</dbReference>
<evidence type="ECO:0000256" key="3">
    <source>
        <dbReference type="ARBA" id="ARBA00022759"/>
    </source>
</evidence>
<dbReference type="AlphaFoldDB" id="A0A1T4Y4W7"/>
<protein>
    <recommendedName>
        <fullName evidence="10">CRISPR-associated endonuclease Cas1</fullName>
        <ecNumber evidence="10">3.1.-.-</ecNumber>
    </recommendedName>
</protein>
<feature type="binding site" evidence="10">
    <location>
        <position position="241"/>
    </location>
    <ligand>
        <name>Mn(2+)</name>
        <dbReference type="ChEBI" id="CHEBI:29035"/>
    </ligand>
</feature>
<evidence type="ECO:0000313" key="11">
    <source>
        <dbReference type="EMBL" id="SKA96864.1"/>
    </source>
</evidence>
<organism evidence="11 12">
    <name type="scientific">Thiothrix eikelboomii</name>
    <dbReference type="NCBI Taxonomy" id="92487"/>
    <lineage>
        <taxon>Bacteria</taxon>
        <taxon>Pseudomonadati</taxon>
        <taxon>Pseudomonadota</taxon>
        <taxon>Gammaproteobacteria</taxon>
        <taxon>Thiotrichales</taxon>
        <taxon>Thiotrichaceae</taxon>
        <taxon>Thiothrix</taxon>
    </lineage>
</organism>
<reference evidence="12" key="1">
    <citation type="submission" date="2017-02" db="EMBL/GenBank/DDBJ databases">
        <authorList>
            <person name="Varghese N."/>
            <person name="Submissions S."/>
        </authorList>
    </citation>
    <scope>NUCLEOTIDE SEQUENCE [LARGE SCALE GENOMIC DNA]</scope>
    <source>
        <strain evidence="12">ATCC 49788</strain>
    </source>
</reference>
<evidence type="ECO:0000256" key="1">
    <source>
        <dbReference type="ARBA" id="ARBA00022722"/>
    </source>
</evidence>
<dbReference type="EMBL" id="FUYB01000039">
    <property type="protein sequence ID" value="SKA96864.1"/>
    <property type="molecule type" value="Genomic_DNA"/>
</dbReference>
<keyword evidence="12" id="KW-1185">Reference proteome</keyword>
<dbReference type="Gene3D" id="3.100.10.20">
    <property type="entry name" value="CRISPR-associated endonuclease Cas1, N-terminal domain"/>
    <property type="match status" value="1"/>
</dbReference>
<evidence type="ECO:0000256" key="4">
    <source>
        <dbReference type="ARBA" id="ARBA00022801"/>
    </source>
</evidence>
<evidence type="ECO:0000256" key="2">
    <source>
        <dbReference type="ARBA" id="ARBA00022723"/>
    </source>
</evidence>
<keyword evidence="8 10" id="KW-0464">Manganese</keyword>
<dbReference type="InterPro" id="IPR042206">
    <property type="entry name" value="CRISPR-assoc_Cas1_C"/>
</dbReference>
<dbReference type="GO" id="GO:0051607">
    <property type="term" value="P:defense response to virus"/>
    <property type="evidence" value="ECO:0007669"/>
    <property type="project" value="UniProtKB-UniRule"/>
</dbReference>
<comment type="function">
    <text evidence="10">CRISPR (clustered regularly interspaced short palindromic repeat), is an adaptive immune system that provides protection against mobile genetic elements (viruses, transposable elements and conjugative plasmids). CRISPR clusters contain spacers, sequences complementary to antecedent mobile elements, and target invading nucleic acids. CRISPR clusters are transcribed and processed into CRISPR RNA (crRNA). Acts as a dsDNA endonuclease. Involved in the integration of spacer DNA into the CRISPR cassette.</text>
</comment>
<evidence type="ECO:0000256" key="9">
    <source>
        <dbReference type="ARBA" id="ARBA00038592"/>
    </source>
</evidence>
<dbReference type="GO" id="GO:0004519">
    <property type="term" value="F:endonuclease activity"/>
    <property type="evidence" value="ECO:0007669"/>
    <property type="project" value="UniProtKB-UniRule"/>
</dbReference>
<dbReference type="GO" id="GO:0016787">
    <property type="term" value="F:hydrolase activity"/>
    <property type="evidence" value="ECO:0007669"/>
    <property type="project" value="UniProtKB-KW"/>
</dbReference>
<dbReference type="STRING" id="92487.SAMN02745130_03928"/>